<comment type="caution">
    <text evidence="1">The sequence shown here is derived from an EMBL/GenBank/DDBJ whole genome shotgun (WGS) entry which is preliminary data.</text>
</comment>
<dbReference type="Pfam" id="PF07030">
    <property type="entry name" value="Phage_Mu_Gp36"/>
    <property type="match status" value="1"/>
</dbReference>
<evidence type="ECO:0000313" key="1">
    <source>
        <dbReference type="EMBL" id="EGF09649.1"/>
    </source>
</evidence>
<gene>
    <name evidence="1" type="ORF">HMPREF9123_2277</name>
</gene>
<dbReference type="HOGENOM" id="CLU_112375_0_0_4"/>
<dbReference type="InterPro" id="IPR009752">
    <property type="entry name" value="Phage_Mu_GpJ"/>
</dbReference>
<dbReference type="EMBL" id="AFAY01000047">
    <property type="protein sequence ID" value="EGF09649.1"/>
    <property type="molecule type" value="Genomic_DNA"/>
</dbReference>
<dbReference type="OrthoDB" id="9812088at2"/>
<dbReference type="RefSeq" id="WP_007343282.1">
    <property type="nucleotide sequence ID" value="NZ_GL878494.1"/>
</dbReference>
<name>F2BEX0_9NEIS</name>
<evidence type="ECO:0000313" key="2">
    <source>
        <dbReference type="Proteomes" id="UP000004105"/>
    </source>
</evidence>
<accession>F2BEX0</accession>
<proteinExistence type="predicted"/>
<dbReference type="AlphaFoldDB" id="F2BEX0"/>
<reference evidence="1 2" key="1">
    <citation type="submission" date="2011-02" db="EMBL/GenBank/DDBJ databases">
        <authorList>
            <person name="Muzny D."/>
            <person name="Qin X."/>
            <person name="Deng J."/>
            <person name="Jiang H."/>
            <person name="Liu Y."/>
            <person name="Qu J."/>
            <person name="Song X.-Z."/>
            <person name="Zhang L."/>
            <person name="Thornton R."/>
            <person name="Coyle M."/>
            <person name="Francisco L."/>
            <person name="Jackson L."/>
            <person name="Javaid M."/>
            <person name="Korchina V."/>
            <person name="Kovar C."/>
            <person name="Mata R."/>
            <person name="Mathew T."/>
            <person name="Ngo R."/>
            <person name="Nguyen L."/>
            <person name="Nguyen N."/>
            <person name="Okwuonu G."/>
            <person name="Ongeri F."/>
            <person name="Pham C."/>
            <person name="Simmons D."/>
            <person name="Wilczek-Boney K."/>
            <person name="Hale W."/>
            <person name="Jakkamsetti A."/>
            <person name="Pham P."/>
            <person name="Ruth R."/>
            <person name="San Lucas F."/>
            <person name="Warren J."/>
            <person name="Zhang J."/>
            <person name="Zhao Z."/>
            <person name="Zhou C."/>
            <person name="Zhu D."/>
            <person name="Lee S."/>
            <person name="Bess C."/>
            <person name="Blankenburg K."/>
            <person name="Forbes L."/>
            <person name="Fu Q."/>
            <person name="Gubbala S."/>
            <person name="Hirani K."/>
            <person name="Jayaseelan J.C."/>
            <person name="Lara F."/>
            <person name="Munidasa M."/>
            <person name="Palculict T."/>
            <person name="Patil S."/>
            <person name="Pu L.-L."/>
            <person name="Saada N."/>
            <person name="Tang L."/>
            <person name="Weissenberger G."/>
            <person name="Zhu Y."/>
            <person name="Hemphill L."/>
            <person name="Shang Y."/>
            <person name="Youmans B."/>
            <person name="Ayvaz T."/>
            <person name="Ross M."/>
            <person name="Santibanez J."/>
            <person name="Aqrawi P."/>
            <person name="Gross S."/>
            <person name="Joshi V."/>
            <person name="Fowler G."/>
            <person name="Nazareth L."/>
            <person name="Reid J."/>
            <person name="Worley K."/>
            <person name="Petrosino J."/>
            <person name="Highlander S."/>
            <person name="Gibbs R."/>
        </authorList>
    </citation>
    <scope>NUCLEOTIDE SEQUENCE [LARGE SCALE GENOMIC DNA]</scope>
    <source>
        <strain evidence="1 2">ATCC BAA-1200</strain>
    </source>
</reference>
<organism evidence="1 2">
    <name type="scientific">Neisseria bacilliformis ATCC BAA-1200</name>
    <dbReference type="NCBI Taxonomy" id="888742"/>
    <lineage>
        <taxon>Bacteria</taxon>
        <taxon>Pseudomonadati</taxon>
        <taxon>Pseudomonadota</taxon>
        <taxon>Betaproteobacteria</taxon>
        <taxon>Neisseriales</taxon>
        <taxon>Neisseriaceae</taxon>
        <taxon>Neisseria</taxon>
    </lineage>
</organism>
<dbReference type="Proteomes" id="UP000004105">
    <property type="component" value="Unassembled WGS sequence"/>
</dbReference>
<evidence type="ECO:0008006" key="3">
    <source>
        <dbReference type="Google" id="ProtNLM"/>
    </source>
</evidence>
<protein>
    <recommendedName>
        <fullName evidence="3">DUF1320 domain-containing protein</fullName>
    </recommendedName>
</protein>
<keyword evidence="2" id="KW-1185">Reference proteome</keyword>
<sequence length="144" mass="16130">MYLTREDIAAAVGKVELVQLSNDDGYGSAPDWEIIDRAIAYACELADGYLTGRYRLPLEPAPSILRPLCTDIARHWLHSRRINAAEFPKPLQLSYENALKVLANIRDGKIHLGVRDDADAPDRPQTEGGAYHVRAKAKQNWEGY</sequence>